<accession>A0A8S9SI96</accession>
<dbReference type="Gene3D" id="3.30.519.10">
    <property type="entry name" value="Guanine Nucleotide Dissociation Inhibitor, domain 2"/>
    <property type="match status" value="1"/>
</dbReference>
<dbReference type="AlphaFoldDB" id="A0A8S9SI96"/>
<dbReference type="Gene3D" id="3.50.50.60">
    <property type="entry name" value="FAD/NAD(P)-binding domain"/>
    <property type="match status" value="1"/>
</dbReference>
<sequence length="197" mass="21060">MTDLPPYPPLDPTTYDLIIVGTGVPSSILAAAASSSGSSSVLHLDPNLFYGSHFASLSLPDLTSFLNSNSLSSPPHPSNTHDFLLSVDLVNQSLYSSVEISTFEPEPLEQHSRTFNVDLCGPRAVFCADESINLMLKSGSNSYVEFKSVDASFVGDSSGELRGYIQGQGVDSLGEESANEVLQACSDTLGFFLNRTR</sequence>
<dbReference type="Proteomes" id="UP000712600">
    <property type="component" value="Unassembled WGS sequence"/>
</dbReference>
<evidence type="ECO:0000313" key="2">
    <source>
        <dbReference type="EMBL" id="KAF3601482.1"/>
    </source>
</evidence>
<protein>
    <submittedName>
        <fullName evidence="2">Uncharacterized protein</fullName>
    </submittedName>
</protein>
<dbReference type="PANTHER" id="PTHR11787:SF4">
    <property type="entry name" value="CHM, RAB ESCORT PROTEIN 1"/>
    <property type="match status" value="1"/>
</dbReference>
<dbReference type="PANTHER" id="PTHR11787">
    <property type="entry name" value="RAB GDP-DISSOCIATION INHIBITOR"/>
    <property type="match status" value="1"/>
</dbReference>
<dbReference type="GO" id="GO:0007264">
    <property type="term" value="P:small GTPase-mediated signal transduction"/>
    <property type="evidence" value="ECO:0007669"/>
    <property type="project" value="InterPro"/>
</dbReference>
<gene>
    <name evidence="2" type="ORF">F2Q69_00039084</name>
</gene>
<dbReference type="GO" id="GO:0016192">
    <property type="term" value="P:vesicle-mediated transport"/>
    <property type="evidence" value="ECO:0007669"/>
    <property type="project" value="TreeGrafter"/>
</dbReference>
<dbReference type="InterPro" id="IPR036188">
    <property type="entry name" value="FAD/NAD-bd_sf"/>
</dbReference>
<dbReference type="PRINTS" id="PR00891">
    <property type="entry name" value="RABGDIREP"/>
</dbReference>
<dbReference type="InterPro" id="IPR018203">
    <property type="entry name" value="GDP_dissociation_inhibitor"/>
</dbReference>
<dbReference type="Pfam" id="PF00996">
    <property type="entry name" value="GDI"/>
    <property type="match status" value="1"/>
</dbReference>
<proteinExistence type="inferred from homology"/>
<evidence type="ECO:0000313" key="3">
    <source>
        <dbReference type="Proteomes" id="UP000712600"/>
    </source>
</evidence>
<dbReference type="EMBL" id="QGKX02000004">
    <property type="protein sequence ID" value="KAF3601482.1"/>
    <property type="molecule type" value="Genomic_DNA"/>
</dbReference>
<comment type="caution">
    <text evidence="2">The sequence shown here is derived from an EMBL/GenBank/DDBJ whole genome shotgun (WGS) entry which is preliminary data.</text>
</comment>
<evidence type="ECO:0000256" key="1">
    <source>
        <dbReference type="ARBA" id="ARBA00005593"/>
    </source>
</evidence>
<name>A0A8S9SI96_BRACR</name>
<dbReference type="GO" id="GO:0005968">
    <property type="term" value="C:Rab-protein geranylgeranyltransferase complex"/>
    <property type="evidence" value="ECO:0007669"/>
    <property type="project" value="TreeGrafter"/>
</dbReference>
<organism evidence="2 3">
    <name type="scientific">Brassica cretica</name>
    <name type="common">Mustard</name>
    <dbReference type="NCBI Taxonomy" id="69181"/>
    <lineage>
        <taxon>Eukaryota</taxon>
        <taxon>Viridiplantae</taxon>
        <taxon>Streptophyta</taxon>
        <taxon>Embryophyta</taxon>
        <taxon>Tracheophyta</taxon>
        <taxon>Spermatophyta</taxon>
        <taxon>Magnoliopsida</taxon>
        <taxon>eudicotyledons</taxon>
        <taxon>Gunneridae</taxon>
        <taxon>Pentapetalae</taxon>
        <taxon>rosids</taxon>
        <taxon>malvids</taxon>
        <taxon>Brassicales</taxon>
        <taxon>Brassicaceae</taxon>
        <taxon>Brassiceae</taxon>
        <taxon>Brassica</taxon>
    </lineage>
</organism>
<reference evidence="2" key="1">
    <citation type="submission" date="2019-12" db="EMBL/GenBank/DDBJ databases">
        <title>Genome sequencing and annotation of Brassica cretica.</title>
        <authorList>
            <person name="Studholme D.J."/>
            <person name="Sarris P."/>
        </authorList>
    </citation>
    <scope>NUCLEOTIDE SEQUENCE</scope>
    <source>
        <strain evidence="2">PFS-109/04</strain>
        <tissue evidence="2">Leaf</tissue>
    </source>
</reference>
<dbReference type="GO" id="GO:0005634">
    <property type="term" value="C:nucleus"/>
    <property type="evidence" value="ECO:0007669"/>
    <property type="project" value="TreeGrafter"/>
</dbReference>
<comment type="similarity">
    <text evidence="1">Belongs to the Rab GDI family.</text>
</comment>
<dbReference type="GO" id="GO:0005092">
    <property type="term" value="F:GDP-dissociation inhibitor activity"/>
    <property type="evidence" value="ECO:0007669"/>
    <property type="project" value="InterPro"/>
</dbReference>
<dbReference type="SUPFAM" id="SSF51905">
    <property type="entry name" value="FAD/NAD(P)-binding domain"/>
    <property type="match status" value="1"/>
</dbReference>
<dbReference type="GO" id="GO:0005829">
    <property type="term" value="C:cytosol"/>
    <property type="evidence" value="ECO:0007669"/>
    <property type="project" value="TreeGrafter"/>
</dbReference>